<dbReference type="InterPro" id="IPR018517">
    <property type="entry name" value="tRNA_hU_synthase_CS"/>
</dbReference>
<feature type="binding site" evidence="9">
    <location>
        <position position="169"/>
    </location>
    <ligand>
        <name>FMN</name>
        <dbReference type="ChEBI" id="CHEBI:58210"/>
    </ligand>
</feature>
<feature type="site" description="Interacts with tRNA; defines subfamily-specific binding signature" evidence="9">
    <location>
        <position position="213"/>
    </location>
</feature>
<comment type="similarity">
    <text evidence="9">Belongs to the Dus family. DusA subfamily.</text>
</comment>
<keyword evidence="2 9" id="KW-0820">tRNA-binding</keyword>
<dbReference type="PANTHER" id="PTHR42907:SF1">
    <property type="entry name" value="FMN-LINKED OXIDOREDUCTASES SUPERFAMILY PROTEIN"/>
    <property type="match status" value="1"/>
</dbReference>
<gene>
    <name evidence="9" type="primary">dusA</name>
    <name evidence="12" type="ORF">CAL29_18775</name>
</gene>
<evidence type="ECO:0000256" key="4">
    <source>
        <dbReference type="ARBA" id="ARBA00022643"/>
    </source>
</evidence>
<keyword evidence="4 9" id="KW-0288">FMN</keyword>
<evidence type="ECO:0000256" key="9">
    <source>
        <dbReference type="HAMAP-Rule" id="MF_02041"/>
    </source>
</evidence>
<keyword evidence="7 9" id="KW-0694">RNA-binding</keyword>
<accession>A0A261S0S6</accession>
<keyword evidence="8 9" id="KW-0560">Oxidoreductase</keyword>
<comment type="caution">
    <text evidence="9">Lacks conserved residue(s) required for the propagation of feature annotation.</text>
</comment>
<dbReference type="GO" id="GO:0000049">
    <property type="term" value="F:tRNA binding"/>
    <property type="evidence" value="ECO:0007669"/>
    <property type="project" value="UniProtKB-UniRule"/>
</dbReference>
<dbReference type="NCBIfam" id="TIGR00742">
    <property type="entry name" value="yjbN"/>
    <property type="match status" value="1"/>
</dbReference>
<feature type="active site" description="Proton donor" evidence="9">
    <location>
        <position position="130"/>
    </location>
</feature>
<feature type="region of interest" description="Disordered" evidence="10">
    <location>
        <begin position="359"/>
        <end position="390"/>
    </location>
</feature>
<dbReference type="GO" id="GO:0010181">
    <property type="term" value="F:FMN binding"/>
    <property type="evidence" value="ECO:0007669"/>
    <property type="project" value="UniProtKB-UniRule"/>
</dbReference>
<dbReference type="CDD" id="cd02801">
    <property type="entry name" value="DUS_like_FMN"/>
    <property type="match status" value="1"/>
</dbReference>
<feature type="site" description="Interacts with tRNA; defines subfamily-specific binding signature" evidence="9">
    <location>
        <position position="328"/>
    </location>
</feature>
<dbReference type="SUPFAM" id="SSF51395">
    <property type="entry name" value="FMN-linked oxidoreductases"/>
    <property type="match status" value="1"/>
</dbReference>
<dbReference type="InterPro" id="IPR035587">
    <property type="entry name" value="DUS-like_FMN-bd"/>
</dbReference>
<comment type="catalytic activity">
    <reaction evidence="9">
        <text>5,6-dihydrouridine(20) in tRNA + NADP(+) = uridine(20) in tRNA + NADPH + H(+)</text>
        <dbReference type="Rhea" id="RHEA:53336"/>
        <dbReference type="Rhea" id="RHEA-COMP:13533"/>
        <dbReference type="Rhea" id="RHEA-COMP:13534"/>
        <dbReference type="ChEBI" id="CHEBI:15378"/>
        <dbReference type="ChEBI" id="CHEBI:57783"/>
        <dbReference type="ChEBI" id="CHEBI:58349"/>
        <dbReference type="ChEBI" id="CHEBI:65315"/>
        <dbReference type="ChEBI" id="CHEBI:74443"/>
        <dbReference type="EC" id="1.3.1.91"/>
    </reaction>
</comment>
<reference evidence="13" key="1">
    <citation type="submission" date="2017-05" db="EMBL/GenBank/DDBJ databases">
        <title>Complete and WGS of Bordetella genogroups.</title>
        <authorList>
            <person name="Spilker T."/>
            <person name="Lipuma J."/>
        </authorList>
    </citation>
    <scope>NUCLEOTIDE SEQUENCE [LARGE SCALE GENOMIC DNA]</scope>
    <source>
        <strain evidence="13">AU16122</strain>
    </source>
</reference>
<evidence type="ECO:0000256" key="6">
    <source>
        <dbReference type="ARBA" id="ARBA00022857"/>
    </source>
</evidence>
<comment type="cofactor">
    <cofactor evidence="1 9">
        <name>FMN</name>
        <dbReference type="ChEBI" id="CHEBI:58210"/>
    </cofactor>
</comment>
<feature type="domain" description="DUS-like FMN-binding" evidence="11">
    <location>
        <begin position="45"/>
        <end position="340"/>
    </location>
</feature>
<keyword evidence="3 9" id="KW-0285">Flavoprotein</keyword>
<comment type="function">
    <text evidence="9">Catalyzes the synthesis of 5,6-dihydrouridine (D), a modified base found in the D-loop of most tRNAs, via the reduction of the C5-C6 double bond in target uridines. Specifically modifies U20 and U20a in tRNAs.</text>
</comment>
<dbReference type="Gene3D" id="1.20.120.1460">
    <property type="match status" value="1"/>
</dbReference>
<dbReference type="AlphaFoldDB" id="A0A261S0S6"/>
<dbReference type="NCBIfam" id="NF008774">
    <property type="entry name" value="PRK11815.1"/>
    <property type="match status" value="1"/>
</dbReference>
<comment type="caution">
    <text evidence="12">The sequence shown here is derived from an EMBL/GenBank/DDBJ whole genome shotgun (WGS) entry which is preliminary data.</text>
</comment>
<dbReference type="GO" id="GO:0102264">
    <property type="term" value="F:tRNA-dihydrouridine20 synthase activity"/>
    <property type="evidence" value="ECO:0007669"/>
    <property type="project" value="UniProtKB-EC"/>
</dbReference>
<evidence type="ECO:0000256" key="7">
    <source>
        <dbReference type="ARBA" id="ARBA00022884"/>
    </source>
</evidence>
<dbReference type="EMBL" id="NEVM01000005">
    <property type="protein sequence ID" value="OZI30113.1"/>
    <property type="molecule type" value="Genomic_DNA"/>
</dbReference>
<dbReference type="Proteomes" id="UP000216020">
    <property type="component" value="Unassembled WGS sequence"/>
</dbReference>
<evidence type="ECO:0000256" key="10">
    <source>
        <dbReference type="SAM" id="MobiDB-lite"/>
    </source>
</evidence>
<comment type="catalytic activity">
    <reaction evidence="9">
        <text>5,6-dihydrouridine(20a) in tRNA + NAD(+) = uridine(20a) in tRNA + NADH + H(+)</text>
        <dbReference type="Rhea" id="RHEA:53348"/>
        <dbReference type="Rhea" id="RHEA-COMP:13535"/>
        <dbReference type="Rhea" id="RHEA-COMP:13536"/>
        <dbReference type="ChEBI" id="CHEBI:15378"/>
        <dbReference type="ChEBI" id="CHEBI:57540"/>
        <dbReference type="ChEBI" id="CHEBI:57945"/>
        <dbReference type="ChEBI" id="CHEBI:65315"/>
        <dbReference type="ChEBI" id="CHEBI:74443"/>
    </reaction>
</comment>
<dbReference type="PANTHER" id="PTHR42907">
    <property type="entry name" value="FMN-LINKED OXIDOREDUCTASES SUPERFAMILY PROTEIN"/>
    <property type="match status" value="1"/>
</dbReference>
<keyword evidence="6 9" id="KW-0521">NADP</keyword>
<proteinExistence type="inferred from homology"/>
<evidence type="ECO:0000259" key="11">
    <source>
        <dbReference type="Pfam" id="PF01207"/>
    </source>
</evidence>
<feature type="binding site" evidence="9">
    <location>
        <begin position="241"/>
        <end position="243"/>
    </location>
    <ligand>
        <name>FMN</name>
        <dbReference type="ChEBI" id="CHEBI:58210"/>
    </ligand>
</feature>
<sequence>MAPCGRGRRRNFRLPPGAPRAQDVKYAHIPPGRFPVSAPDWRLCVAPMIDVTDRHCRYFHRLLAPQARLYTEMITTGALLHGDVARHLDFDAAEHPVALQLGGSEPDALAHAARLGQQWGYDEINLNCGCPSERVQRGAFGACLMAEPDLVADCVKAMQDAVDVPVTVKHRLGLDYDESYGFVRDFVGKLYDVGCRVFIVHARNAVLKGLSPKDNRQIPALRYDDALRLKQDFPDCTVVLNGGLDEADASMQALARFDGVMLGRAAWHTPRVLSEISRQLWPSLRLPGDAQVVDAMTRYAAGQVARGVPLRILVRPLLGLVNGQAGARRWRRILSDAARLRGEDPGLIYEAWRSLRDPRQRGGMADASEDDGLDDRDRDRDDDGLSVAAA</sequence>
<evidence type="ECO:0000256" key="2">
    <source>
        <dbReference type="ARBA" id="ARBA00022555"/>
    </source>
</evidence>
<comment type="catalytic activity">
    <reaction evidence="9">
        <text>5,6-dihydrouridine(20) in tRNA + NAD(+) = uridine(20) in tRNA + NADH + H(+)</text>
        <dbReference type="Rhea" id="RHEA:53340"/>
        <dbReference type="Rhea" id="RHEA-COMP:13533"/>
        <dbReference type="Rhea" id="RHEA-COMP:13534"/>
        <dbReference type="ChEBI" id="CHEBI:15378"/>
        <dbReference type="ChEBI" id="CHEBI:57540"/>
        <dbReference type="ChEBI" id="CHEBI:57945"/>
        <dbReference type="ChEBI" id="CHEBI:65315"/>
        <dbReference type="ChEBI" id="CHEBI:74443"/>
        <dbReference type="EC" id="1.3.1.91"/>
    </reaction>
</comment>
<evidence type="ECO:0000256" key="5">
    <source>
        <dbReference type="ARBA" id="ARBA00022694"/>
    </source>
</evidence>
<keyword evidence="13" id="KW-1185">Reference proteome</keyword>
<comment type="catalytic activity">
    <reaction evidence="9">
        <text>5,6-dihydrouridine(20a) in tRNA + NADP(+) = uridine(20a) in tRNA + NADPH + H(+)</text>
        <dbReference type="Rhea" id="RHEA:53344"/>
        <dbReference type="Rhea" id="RHEA-COMP:13535"/>
        <dbReference type="Rhea" id="RHEA-COMP:13536"/>
        <dbReference type="ChEBI" id="CHEBI:15378"/>
        <dbReference type="ChEBI" id="CHEBI:57783"/>
        <dbReference type="ChEBI" id="CHEBI:58349"/>
        <dbReference type="ChEBI" id="CHEBI:65315"/>
        <dbReference type="ChEBI" id="CHEBI:74443"/>
    </reaction>
</comment>
<dbReference type="Gene3D" id="3.20.20.70">
    <property type="entry name" value="Aldolase class I"/>
    <property type="match status" value="1"/>
</dbReference>
<dbReference type="EC" id="1.3.1.91" evidence="9"/>
<dbReference type="PROSITE" id="PS01136">
    <property type="entry name" value="UPF0034"/>
    <property type="match status" value="1"/>
</dbReference>
<feature type="site" description="Interacts with tRNA" evidence="9">
    <location>
        <position position="127"/>
    </location>
</feature>
<feature type="binding site" evidence="9">
    <location>
        <position position="100"/>
    </location>
    <ligand>
        <name>FMN</name>
        <dbReference type="ChEBI" id="CHEBI:58210"/>
    </ligand>
</feature>
<evidence type="ECO:0000313" key="13">
    <source>
        <dbReference type="Proteomes" id="UP000216020"/>
    </source>
</evidence>
<dbReference type="GO" id="GO:0102266">
    <property type="term" value="F:tRNA-dihydrouridine20a synthase activity"/>
    <property type="evidence" value="ECO:0007669"/>
    <property type="project" value="RHEA"/>
</dbReference>
<feature type="binding site" evidence="9">
    <location>
        <begin position="263"/>
        <end position="264"/>
    </location>
    <ligand>
        <name>FMN</name>
        <dbReference type="ChEBI" id="CHEBI:58210"/>
    </ligand>
</feature>
<evidence type="ECO:0000256" key="1">
    <source>
        <dbReference type="ARBA" id="ARBA00001917"/>
    </source>
</evidence>
<evidence type="ECO:0000256" key="3">
    <source>
        <dbReference type="ARBA" id="ARBA00022630"/>
    </source>
</evidence>
<protein>
    <recommendedName>
        <fullName evidence="9">tRNA-dihydrouridine(20/20a) synthase</fullName>
        <ecNumber evidence="9">1.3.1.91</ecNumber>
    </recommendedName>
    <alternativeName>
        <fullName evidence="9">U20-specific dihydrouridine synthase</fullName>
        <shortName evidence="9">U20-specific Dus</shortName>
    </alternativeName>
    <alternativeName>
        <fullName evidence="9">tRNA-dihydrouridine synthase A</fullName>
    </alternativeName>
</protein>
<dbReference type="InterPro" id="IPR013785">
    <property type="entry name" value="Aldolase_TIM"/>
</dbReference>
<keyword evidence="5 9" id="KW-0819">tRNA processing</keyword>
<dbReference type="HAMAP" id="MF_02041">
    <property type="entry name" value="DusA_subfam"/>
    <property type="match status" value="1"/>
</dbReference>
<feature type="site" description="Interacts with tRNA" evidence="9">
    <location>
        <position position="216"/>
    </location>
</feature>
<dbReference type="Pfam" id="PF01207">
    <property type="entry name" value="Dus"/>
    <property type="match status" value="1"/>
</dbReference>
<dbReference type="InterPro" id="IPR004653">
    <property type="entry name" value="DusA"/>
</dbReference>
<name>A0A261S0S6_9BORD</name>
<feature type="binding site" evidence="9">
    <location>
        <position position="201"/>
    </location>
    <ligand>
        <name>FMN</name>
        <dbReference type="ChEBI" id="CHEBI:58210"/>
    </ligand>
</feature>
<dbReference type="GO" id="GO:0050660">
    <property type="term" value="F:flavin adenine dinucleotide binding"/>
    <property type="evidence" value="ECO:0007669"/>
    <property type="project" value="InterPro"/>
</dbReference>
<evidence type="ECO:0000256" key="8">
    <source>
        <dbReference type="ARBA" id="ARBA00023002"/>
    </source>
</evidence>
<evidence type="ECO:0000313" key="12">
    <source>
        <dbReference type="EMBL" id="OZI30113.1"/>
    </source>
</evidence>
<feature type="site" description="Interacts with tRNA; defines subfamily-specific binding signature" evidence="9">
    <location>
        <position position="331"/>
    </location>
</feature>
<organism evidence="12 13">
    <name type="scientific">Bordetella genomosp. 10</name>
    <dbReference type="NCBI Taxonomy" id="1416804"/>
    <lineage>
        <taxon>Bacteria</taxon>
        <taxon>Pseudomonadati</taxon>
        <taxon>Pseudomonadota</taxon>
        <taxon>Betaproteobacteria</taxon>
        <taxon>Burkholderiales</taxon>
        <taxon>Alcaligenaceae</taxon>
        <taxon>Bordetella</taxon>
    </lineage>
</organism>